<organism evidence="1 2">
    <name type="scientific">Halteria grandinella</name>
    <dbReference type="NCBI Taxonomy" id="5974"/>
    <lineage>
        <taxon>Eukaryota</taxon>
        <taxon>Sar</taxon>
        <taxon>Alveolata</taxon>
        <taxon>Ciliophora</taxon>
        <taxon>Intramacronucleata</taxon>
        <taxon>Spirotrichea</taxon>
        <taxon>Stichotrichia</taxon>
        <taxon>Sporadotrichida</taxon>
        <taxon>Halteriidae</taxon>
        <taxon>Halteria</taxon>
    </lineage>
</organism>
<comment type="caution">
    <text evidence="1">The sequence shown here is derived from an EMBL/GenBank/DDBJ whole genome shotgun (WGS) entry which is preliminary data.</text>
</comment>
<protein>
    <submittedName>
        <fullName evidence="1">Uncharacterized protein</fullName>
    </submittedName>
</protein>
<gene>
    <name evidence="1" type="ORF">FGO68_gene581</name>
</gene>
<dbReference type="EMBL" id="RRYP01030661">
    <property type="protein sequence ID" value="TNV71111.1"/>
    <property type="molecule type" value="Genomic_DNA"/>
</dbReference>
<dbReference type="Proteomes" id="UP000785679">
    <property type="component" value="Unassembled WGS sequence"/>
</dbReference>
<accession>A0A8J8NAF6</accession>
<reference evidence="1" key="1">
    <citation type="submission" date="2019-06" db="EMBL/GenBank/DDBJ databases">
        <authorList>
            <person name="Zheng W."/>
        </authorList>
    </citation>
    <scope>NUCLEOTIDE SEQUENCE</scope>
    <source>
        <strain evidence="1">QDHG01</strain>
    </source>
</reference>
<keyword evidence="2" id="KW-1185">Reference proteome</keyword>
<dbReference type="AlphaFoldDB" id="A0A8J8NAF6"/>
<proteinExistence type="predicted"/>
<name>A0A8J8NAF6_HALGN</name>
<evidence type="ECO:0000313" key="1">
    <source>
        <dbReference type="EMBL" id="TNV71111.1"/>
    </source>
</evidence>
<evidence type="ECO:0000313" key="2">
    <source>
        <dbReference type="Proteomes" id="UP000785679"/>
    </source>
</evidence>
<sequence length="445" mass="50448">MGQDAFTIGLNTKELYLDQYTLRSLTPGTPVQQAVVIISNPDYTVQTIVNQVETSDVISVQTSATVSISLSSQLYYDFGGIVNFKNTTGLLVFKTQVEYFTTINTNLLPSYQPSILTLTAKQSVSNNLRLIMSNNQENIKLDEFIVTSSTQGLLISPPFTYSACLAYDCSELPPFISLANYSSPRLDIGYSEYKGKYIVNVTGTIPYKRSAWTVVEIDFEGNMGPPYFAEPLTDIVIMNRDKVLQYYFPNAIDPDEDLYHISAKIQSYLAQIVTFKDGLLRISPKSYNFGVKSFIVPITLTDDNKHPMKSVSKLKIKFNISETQIKQTNISETEYNLTQKQMNSMLLKNKSLEQKYYGFRVKQVNSTGFMTLQFNRSLEQLNFTIDCVSIEIFNRQTNNVTSELINQQGNQALIKLQFQDPSRISNTNVRFKEVFNSFRSSIISM</sequence>